<reference evidence="1" key="2">
    <citation type="journal article" date="2015" name="Fish Shellfish Immunol.">
        <title>Early steps in the European eel (Anguilla anguilla)-Vibrio vulnificus interaction in the gills: Role of the RtxA13 toxin.</title>
        <authorList>
            <person name="Callol A."/>
            <person name="Pajuelo D."/>
            <person name="Ebbesson L."/>
            <person name="Teles M."/>
            <person name="MacKenzie S."/>
            <person name="Amaro C."/>
        </authorList>
    </citation>
    <scope>NUCLEOTIDE SEQUENCE</scope>
</reference>
<dbReference type="EMBL" id="GBXM01108647">
    <property type="protein sequence ID" value="JAG99929.1"/>
    <property type="molecule type" value="Transcribed_RNA"/>
</dbReference>
<proteinExistence type="predicted"/>
<accession>A0A0E9P7A8</accession>
<sequence length="18" mass="2224">MLLERCEPSQTTRTDRWT</sequence>
<protein>
    <submittedName>
        <fullName evidence="1">Uncharacterized protein</fullName>
    </submittedName>
</protein>
<evidence type="ECO:0000313" key="1">
    <source>
        <dbReference type="EMBL" id="JAG99929.1"/>
    </source>
</evidence>
<dbReference type="AlphaFoldDB" id="A0A0E9P7A8"/>
<name>A0A0E9P7A8_ANGAN</name>
<reference evidence="1" key="1">
    <citation type="submission" date="2014-11" db="EMBL/GenBank/DDBJ databases">
        <authorList>
            <person name="Amaro Gonzalez C."/>
        </authorList>
    </citation>
    <scope>NUCLEOTIDE SEQUENCE</scope>
</reference>
<organism evidence="1">
    <name type="scientific">Anguilla anguilla</name>
    <name type="common">European freshwater eel</name>
    <name type="synonym">Muraena anguilla</name>
    <dbReference type="NCBI Taxonomy" id="7936"/>
    <lineage>
        <taxon>Eukaryota</taxon>
        <taxon>Metazoa</taxon>
        <taxon>Chordata</taxon>
        <taxon>Craniata</taxon>
        <taxon>Vertebrata</taxon>
        <taxon>Euteleostomi</taxon>
        <taxon>Actinopterygii</taxon>
        <taxon>Neopterygii</taxon>
        <taxon>Teleostei</taxon>
        <taxon>Anguilliformes</taxon>
        <taxon>Anguillidae</taxon>
        <taxon>Anguilla</taxon>
    </lineage>
</organism>